<dbReference type="OrthoDB" id="5919129at2"/>
<comment type="caution">
    <text evidence="1">The sequence shown here is derived from an EMBL/GenBank/DDBJ whole genome shotgun (WGS) entry which is preliminary data.</text>
</comment>
<name>A0A0J1K766_9GAMM</name>
<keyword evidence="2" id="KW-1185">Reference proteome</keyword>
<evidence type="ECO:0000313" key="1">
    <source>
        <dbReference type="EMBL" id="KLV10177.1"/>
    </source>
</evidence>
<dbReference type="Proteomes" id="UP000035909">
    <property type="component" value="Unassembled WGS sequence"/>
</dbReference>
<dbReference type="EMBL" id="LDOU01000006">
    <property type="protein sequence ID" value="KLV10177.1"/>
    <property type="molecule type" value="Genomic_DNA"/>
</dbReference>
<sequence>MSNKIILKKTFEAGKVPLPADLEVGELAINARDGVVFSKDDSGEVFVFGSRTQAIKSIASIAANEGTLNIPGENTSVAMKGGKGVRVIANQNSKEILFNLDNPDAFTLEGKRASAFSLSGHSHDGRYVGLLSSKHQCVGGKWYRLYEGASRCNGRFTICEGQSSQHGYVRFEAGVAYGKSPYINILASNGYNNGNGTIRFIRLVTNKADKTYGPVAIEVFIDADAEVSYYMDSEYSPHNAWNIKSAVEVPAEHTEFDVEVSVDLDLTTGFHSTGAIFENGEHVFSKHNKPSWSDITGIPSTLPPSEHNHDTRYYLKSQVDAKFDAILNGASEELNSFKELADALTDKGEAIAAINAQLATKANKAGDTFTGAMTFQAGISVAGKAKFAIGEGLELLSDDTYFGQHNDARVFRMIDTNGTGGSVDGGILFESYTPTDDVRVELLRIRNGEFKWKGATIWHANNDGAGSGLDADLLDGQQGSFYQNASNLNAGVVNAARLSGHYGISVNSAKNAEMLGSKAPEYFTNATNLLSGIVPAARLSGTYAIAISGNAATASKWAAKRTVSLTGDVSGSVQLDGSGDVSIATTVANDSHTHDGRYYTKSQVPTFDQVGLVSGGGFKATGKTDGGSTTADIDALPANGGVYHKLIQESGSNGSAQCKTGYHYIQQYVYGTTSNVTQIAIPYGTSAATGRLAYRTRYSGAWRNWAYVYSTEFKPTAQDVGAVSKSGDTIGGHLAVQISGQKPAHIFEKVNSSGLSVYRFDAANGLSFYHAPDSANGAHVVTISKSGFNVVTGQLKEAGQRVYSPNNKPTAQDVGALSNKGGEVAGDLRVTGTCSIATANPFAFQLGTGAFVGSNHQNRMTFYASTDKEDTKLGWLFRTRAEGVGKADILEINAAGGMNLKLGDLKERGARVYSPNNKPKPADIGALPVAGGTLTGNLKVQRVNPYLWLYDTDTTVGTGPHIKFSTANTQGVELIHKEHDAEVPGGSGYSLRLQRAGDNTQGLGAKLDVQGEIYELDGKRVYSEGHKPTPSEIGVYSKSESDGRFAKKIKFSFSHHYCSVVILLVPCYTSGDPIAHSYVSGEMSFTRDDGTSRNECLSLEVKTGYKGNSASLSRQGIDWNWRIVSVLHGGVKWLALANATNANGASNVQNAHVEFIGRAFVGTVTGYNKADQFKVIPYREDKDGVKTILNAEVNDSLTAFSTSTLRDELGSKFYSPNNKPTLDDLGLPLYTIETNLTVGTEWLDTGINLADLPSGSYMVQISGMASSATSLYGEIFTGVMSWFSEETNSLDVDEILLHKAGHASNGRTLFLRTARDQRAAKSSDGLSLQIRSTHALTASAYTFKFRRLI</sequence>
<reference evidence="1 2" key="1">
    <citation type="submission" date="2015-05" db="EMBL/GenBank/DDBJ databases">
        <title>Photobacterium galathea sp. nov.</title>
        <authorList>
            <person name="Machado H."/>
            <person name="Gram L."/>
        </authorList>
    </citation>
    <scope>NUCLEOTIDE SEQUENCE [LARGE SCALE GENOMIC DNA]</scope>
    <source>
        <strain evidence="1 2">DSM 22954</strain>
    </source>
</reference>
<evidence type="ECO:0000313" key="2">
    <source>
        <dbReference type="Proteomes" id="UP000035909"/>
    </source>
</evidence>
<organism evidence="1 2">
    <name type="scientific">Photobacterium ganghwense</name>
    <dbReference type="NCBI Taxonomy" id="320778"/>
    <lineage>
        <taxon>Bacteria</taxon>
        <taxon>Pseudomonadati</taxon>
        <taxon>Pseudomonadota</taxon>
        <taxon>Gammaproteobacteria</taxon>
        <taxon>Vibrionales</taxon>
        <taxon>Vibrionaceae</taxon>
        <taxon>Photobacterium</taxon>
    </lineage>
</organism>
<dbReference type="RefSeq" id="WP_047884340.1">
    <property type="nucleotide sequence ID" value="NZ_LDOU01000006.1"/>
</dbReference>
<protein>
    <recommendedName>
        <fullName evidence="3">Tail fiber protein</fullName>
    </recommendedName>
</protein>
<accession>A0A0J1K766</accession>
<evidence type="ECO:0008006" key="3">
    <source>
        <dbReference type="Google" id="ProtNLM"/>
    </source>
</evidence>
<dbReference type="CDD" id="cd19958">
    <property type="entry name" value="pyocin_knob"/>
    <property type="match status" value="1"/>
</dbReference>
<proteinExistence type="predicted"/>
<dbReference type="STRING" id="320778.ABT57_06265"/>
<dbReference type="PATRIC" id="fig|320778.3.peg.1352"/>
<gene>
    <name evidence="1" type="ORF">ABT57_06265</name>
</gene>